<keyword evidence="2" id="KW-1185">Reference proteome</keyword>
<dbReference type="EMBL" id="OZ019902">
    <property type="protein sequence ID" value="CAK9194194.1"/>
    <property type="molecule type" value="Genomic_DNA"/>
</dbReference>
<sequence length="211" mass="23902">MVEQNLPGMYFGMTYLGDPAYFKTNARRLPDVELHDVPTITFLKAFTEVATIHKNPNAVRRALLPQIFAMALTRQLESHELEFVLRFIDHQPGIISYEEFKDGIKNMKASCDRPASHVFGDGEGTSKIPPALCASNISMQEDIARHRRTNYGPTDRYQRALTGNHDLGWNQGLGTMKKEHDKSGKDWHGRNRTDVTTCEGICLNNHYGILL</sequence>
<reference evidence="1" key="1">
    <citation type="submission" date="2024-02" db="EMBL/GenBank/DDBJ databases">
        <authorList>
            <consortium name="ELIXIR-Norway"/>
            <consortium name="Elixir Norway"/>
        </authorList>
    </citation>
    <scope>NUCLEOTIDE SEQUENCE</scope>
</reference>
<accession>A0ABP0TE90</accession>
<dbReference type="Proteomes" id="UP001497512">
    <property type="component" value="Chromosome 10"/>
</dbReference>
<organism evidence="1 2">
    <name type="scientific">Sphagnum troendelagicum</name>
    <dbReference type="NCBI Taxonomy" id="128251"/>
    <lineage>
        <taxon>Eukaryota</taxon>
        <taxon>Viridiplantae</taxon>
        <taxon>Streptophyta</taxon>
        <taxon>Embryophyta</taxon>
        <taxon>Bryophyta</taxon>
        <taxon>Sphagnophytina</taxon>
        <taxon>Sphagnopsida</taxon>
        <taxon>Sphagnales</taxon>
        <taxon>Sphagnaceae</taxon>
        <taxon>Sphagnum</taxon>
    </lineage>
</organism>
<protein>
    <recommendedName>
        <fullName evidence="3">EF-hand domain-containing protein</fullName>
    </recommendedName>
</protein>
<name>A0ABP0TE90_9BRYO</name>
<evidence type="ECO:0000313" key="2">
    <source>
        <dbReference type="Proteomes" id="UP001497512"/>
    </source>
</evidence>
<evidence type="ECO:0008006" key="3">
    <source>
        <dbReference type="Google" id="ProtNLM"/>
    </source>
</evidence>
<gene>
    <name evidence="1" type="ORF">CSSPTR1EN2_LOCUS2404</name>
</gene>
<proteinExistence type="predicted"/>
<evidence type="ECO:0000313" key="1">
    <source>
        <dbReference type="EMBL" id="CAK9194194.1"/>
    </source>
</evidence>